<evidence type="ECO:0000313" key="3">
    <source>
        <dbReference type="Proteomes" id="UP000054560"/>
    </source>
</evidence>
<feature type="region of interest" description="Disordered" evidence="1">
    <location>
        <begin position="1"/>
        <end position="37"/>
    </location>
</feature>
<sequence>MYSGGWGNEDWSEQDSDWSADDTQTDSAAPEESVNVDAPLSDYEVQLLKQWYKHGHVAVSPAGDLVVVGT</sequence>
<protein>
    <submittedName>
        <fullName evidence="2">Uncharacterized protein</fullName>
    </submittedName>
</protein>
<feature type="non-terminal residue" evidence="2">
    <location>
        <position position="70"/>
    </location>
</feature>
<reference evidence="2 3" key="1">
    <citation type="submission" date="2011-02" db="EMBL/GenBank/DDBJ databases">
        <title>The Genome Sequence of Sphaeroforma arctica JP610.</title>
        <authorList>
            <consortium name="The Broad Institute Genome Sequencing Platform"/>
            <person name="Russ C."/>
            <person name="Cuomo C."/>
            <person name="Young S.K."/>
            <person name="Zeng Q."/>
            <person name="Gargeya S."/>
            <person name="Alvarado L."/>
            <person name="Berlin A."/>
            <person name="Chapman S.B."/>
            <person name="Chen Z."/>
            <person name="Freedman E."/>
            <person name="Gellesch M."/>
            <person name="Goldberg J."/>
            <person name="Griggs A."/>
            <person name="Gujja S."/>
            <person name="Heilman E."/>
            <person name="Heiman D."/>
            <person name="Howarth C."/>
            <person name="Mehta T."/>
            <person name="Neiman D."/>
            <person name="Pearson M."/>
            <person name="Roberts A."/>
            <person name="Saif S."/>
            <person name="Shea T."/>
            <person name="Shenoy N."/>
            <person name="Sisk P."/>
            <person name="Stolte C."/>
            <person name="Sykes S."/>
            <person name="White J."/>
            <person name="Yandava C."/>
            <person name="Burger G."/>
            <person name="Gray M.W."/>
            <person name="Holland P.W.H."/>
            <person name="King N."/>
            <person name="Lang F.B.F."/>
            <person name="Roger A.J."/>
            <person name="Ruiz-Trillo I."/>
            <person name="Haas B."/>
            <person name="Nusbaum C."/>
            <person name="Birren B."/>
        </authorList>
    </citation>
    <scope>NUCLEOTIDE SEQUENCE [LARGE SCALE GENOMIC DNA]</scope>
    <source>
        <strain evidence="2 3">JP610</strain>
    </source>
</reference>
<name>A0A0L0F4B5_9EUKA</name>
<dbReference type="EMBL" id="KQ248552">
    <property type="protein sequence ID" value="KNC71555.1"/>
    <property type="molecule type" value="Genomic_DNA"/>
</dbReference>
<organism evidence="2 3">
    <name type="scientific">Sphaeroforma arctica JP610</name>
    <dbReference type="NCBI Taxonomy" id="667725"/>
    <lineage>
        <taxon>Eukaryota</taxon>
        <taxon>Ichthyosporea</taxon>
        <taxon>Ichthyophonida</taxon>
        <taxon>Sphaeroforma</taxon>
    </lineage>
</organism>
<keyword evidence="3" id="KW-1185">Reference proteome</keyword>
<evidence type="ECO:0000313" key="2">
    <source>
        <dbReference type="EMBL" id="KNC71555.1"/>
    </source>
</evidence>
<dbReference type="RefSeq" id="XP_014145457.1">
    <property type="nucleotide sequence ID" value="XM_014289982.1"/>
</dbReference>
<feature type="compositionally biased region" description="Acidic residues" evidence="1">
    <location>
        <begin position="10"/>
        <end position="24"/>
    </location>
</feature>
<evidence type="ECO:0000256" key="1">
    <source>
        <dbReference type="SAM" id="MobiDB-lite"/>
    </source>
</evidence>
<accession>A0A0L0F4B5</accession>
<gene>
    <name evidence="2" type="ORF">SARC_15904</name>
</gene>
<dbReference type="Proteomes" id="UP000054560">
    <property type="component" value="Unassembled WGS sequence"/>
</dbReference>
<dbReference type="AlphaFoldDB" id="A0A0L0F4B5"/>
<proteinExistence type="predicted"/>
<dbReference type="GeneID" id="25916408"/>